<evidence type="ECO:0000259" key="24">
    <source>
        <dbReference type="PROSITE" id="PS51332"/>
    </source>
</evidence>
<dbReference type="FunFam" id="3.20.20.20:FF:000002">
    <property type="entry name" value="Methionine synthase"/>
    <property type="match status" value="1"/>
</dbReference>
<dbReference type="EC" id="2.1.1.13" evidence="5 16"/>
<dbReference type="NCBIfam" id="NF007024">
    <property type="entry name" value="PRK09490.1"/>
    <property type="match status" value="1"/>
</dbReference>
<evidence type="ECO:0000256" key="8">
    <source>
        <dbReference type="ARBA" id="ARBA00022628"/>
    </source>
</evidence>
<keyword evidence="6 16" id="KW-0489">Methyltransferase</keyword>
<dbReference type="InterPro" id="IPR003726">
    <property type="entry name" value="HCY_dom"/>
</dbReference>
<gene>
    <name evidence="26" type="ORF">FOL47_006877</name>
</gene>
<evidence type="ECO:0000259" key="25">
    <source>
        <dbReference type="PROSITE" id="PS51337"/>
    </source>
</evidence>
<feature type="binding site" evidence="18">
    <location>
        <begin position="1248"/>
        <end position="1249"/>
    </location>
    <ligand>
        <name>S-adenosyl-L-methionine</name>
        <dbReference type="ChEBI" id="CHEBI:59789"/>
    </ligand>
</feature>
<dbReference type="InterPro" id="IPR036594">
    <property type="entry name" value="Meth_synthase_dom"/>
</dbReference>
<evidence type="ECO:0000256" key="6">
    <source>
        <dbReference type="ARBA" id="ARBA00022603"/>
    </source>
</evidence>
<dbReference type="InterPro" id="IPR006158">
    <property type="entry name" value="Cobalamin-bd"/>
</dbReference>
<dbReference type="Pfam" id="PF00809">
    <property type="entry name" value="Pterin_bind"/>
    <property type="match status" value="1"/>
</dbReference>
<dbReference type="EMBL" id="JAAPAO010000393">
    <property type="protein sequence ID" value="KAF4661016.1"/>
    <property type="molecule type" value="Genomic_DNA"/>
</dbReference>
<dbReference type="CDD" id="cd02069">
    <property type="entry name" value="methionine_synthase_B12_BD"/>
    <property type="match status" value="1"/>
</dbReference>
<dbReference type="Pfam" id="PF02965">
    <property type="entry name" value="Met_synt_B12"/>
    <property type="match status" value="1"/>
</dbReference>
<evidence type="ECO:0000256" key="1">
    <source>
        <dbReference type="ARBA" id="ARBA00001947"/>
    </source>
</evidence>
<dbReference type="PROSITE" id="PS51332">
    <property type="entry name" value="B12_BINDING"/>
    <property type="match status" value="1"/>
</dbReference>
<evidence type="ECO:0000259" key="22">
    <source>
        <dbReference type="PROSITE" id="PS50972"/>
    </source>
</evidence>
<comment type="pathway">
    <text evidence="3 16">Amino-acid biosynthesis; L-methionine biosynthesis via de novo pathway; L-methionine from L-homocysteine (MetH route): step 1/1.</text>
</comment>
<evidence type="ECO:0000313" key="26">
    <source>
        <dbReference type="EMBL" id="KAF4661016.1"/>
    </source>
</evidence>
<dbReference type="PROSITE" id="PS50970">
    <property type="entry name" value="HCY"/>
    <property type="match status" value="1"/>
</dbReference>
<dbReference type="GO" id="GO:0046653">
    <property type="term" value="P:tetrahydrofolate metabolic process"/>
    <property type="evidence" value="ECO:0007669"/>
    <property type="project" value="TreeGrafter"/>
</dbReference>
<dbReference type="OrthoDB" id="446484at2759"/>
<sequence>MGEIAPPVASHADHPGGESESTSYLRQLFSERIVFLDGGMGTRIQAERLQEEDFRGDILKDHPKELKGDNDLLCLTRPELVVKIHKEYLNAGADMIETNTFNGTTISQAEYQCEHLVRDLNFEAARLAKQACQEVGAETGIRRLVAGAIGPTSRTLSVSPSVEDSSFRNVTWTELVKAYYEQVDALVAGGSDVLLVETIFDTLNAKAALFAIDSYYEDHPEQPRLPTIISATIVDQSGRTLSGQTIDAFLVSVMHARPLCVGINCALGAAQMRPFFETLAKLATVNVHVYPNAGLPNAMGGYDETPESFGESLVLYAQDHLLNMVGGCCGTFPAHIKAVHDRLKGFPPRPLHVRHDPVMHLSGLEPLYLTPELGFVNVGERCNLMGSLRFKKMVEQSRWDEALEVAKEQVENGAQILDFNFDADLIDGQLAMGRFMRSCVTEPAIARVPFMIDSSKFKVIEEGLQCVQGKCIVNSLSLKVGEDDFISHAKLVRKYGASLVCMAFDEQGQAATFEDKVRICERTYKILTERCGYEGRDIIFDCNILTIATGMEEHNNYAKDFIDAIEVVRRKCPGCYTSGGLSNLSFSFRGLTELREAMHSVFLYHAIPKGLSMAIVNAGALPIYTDIPDEMRRLLEDVVMNVSPEATEKLLEFASELKEKKAQKGGGETGAVKAVEEWRTQGVEKRLEHSLVKGIDKYIVGDVQECLDDLQLRPLEVIEGPLMAGMSVVGDLFGSGKMFLPQVIKSARVMKKAVAHLVPIMETENRRKALEEGLDPDRPNWNGTVLLATVKGDVHDIGKNIVGVVLGCNNFRVIDMGVMVPCDQILKKAQEEKADVVGLSGLITPSLDEMVFVAQQMRKEGMQIPLLIGGATTSRKHTAVKIWPQYEASERSGEKGVVPVGGVVHVLDASRSVVVVNSLIQNPERRIEYMEDIKEEYDALREDYYSTLVDKRWLPIHEARKMRYTIDFAKYPPAPAPRRVGNTYLDNYSLEEISQYIDWTPFFQVYQLRGRYPNKDYPKIFDDKRVGEEAKQLFEEAQELLATVIREKWICATAVVGVYRACGSGDDVKVLSEEGDLIETFYGLRQQLDTEQDQTFALGDFVAPESSGLPDHIAMFCCQAGVGVAERKKVYDATNDIDKSIMLEALADRLAEAFAELIHHKIRTDPQFWGYVPEEDLSLSDMLKVKYVGIRPAPGYPTQPDHREKETLWRLLDAESLSGGKMVLTESLMMQPAASVCALCFAHGKAKYFAVGQINKDQVADYSARRDCSVAESERWLGSSTIGYEIAAD</sequence>
<dbReference type="Pfam" id="PF02310">
    <property type="entry name" value="B12-binding"/>
    <property type="match status" value="1"/>
</dbReference>
<feature type="domain" description="AdoMet activation" evidence="23">
    <location>
        <begin position="947"/>
        <end position="1287"/>
    </location>
</feature>
<keyword evidence="8 16" id="KW-0846">Cobalamin</keyword>
<evidence type="ECO:0000256" key="20">
    <source>
        <dbReference type="SAM" id="MobiDB-lite"/>
    </source>
</evidence>
<feature type="domain" description="Pterin-binding" evidence="22">
    <location>
        <begin position="375"/>
        <end position="636"/>
    </location>
</feature>
<dbReference type="Pfam" id="PF02574">
    <property type="entry name" value="S-methyl_trans"/>
    <property type="match status" value="1"/>
</dbReference>
<dbReference type="PROSITE" id="PS51337">
    <property type="entry name" value="B12_BINDING_NTER"/>
    <property type="match status" value="1"/>
</dbReference>
<dbReference type="SUPFAM" id="SSF56507">
    <property type="entry name" value="Methionine synthase activation domain-like"/>
    <property type="match status" value="1"/>
</dbReference>
<dbReference type="Gene3D" id="3.10.196.10">
    <property type="entry name" value="Vitamin B12-dependent methionine synthase, activation domain"/>
    <property type="match status" value="1"/>
</dbReference>
<evidence type="ECO:0000256" key="4">
    <source>
        <dbReference type="ARBA" id="ARBA00010398"/>
    </source>
</evidence>
<evidence type="ECO:0000256" key="2">
    <source>
        <dbReference type="ARBA" id="ARBA00001956"/>
    </source>
</evidence>
<feature type="binding site" evidence="17 19">
    <location>
        <position position="329"/>
    </location>
    <ligand>
        <name>Zn(2+)</name>
        <dbReference type="ChEBI" id="CHEBI:29105"/>
    </ligand>
</feature>
<evidence type="ECO:0000259" key="23">
    <source>
        <dbReference type="PROSITE" id="PS50974"/>
    </source>
</evidence>
<evidence type="ECO:0000256" key="18">
    <source>
        <dbReference type="PIRSR" id="PIRSR000381-2"/>
    </source>
</evidence>
<dbReference type="GO" id="GO:0050667">
    <property type="term" value="P:homocysteine metabolic process"/>
    <property type="evidence" value="ECO:0007669"/>
    <property type="project" value="TreeGrafter"/>
</dbReference>
<dbReference type="InterPro" id="IPR050554">
    <property type="entry name" value="Met_Synthase/Corrinoid"/>
</dbReference>
<evidence type="ECO:0000256" key="16">
    <source>
        <dbReference type="PIRNR" id="PIRNR000381"/>
    </source>
</evidence>
<evidence type="ECO:0000256" key="11">
    <source>
        <dbReference type="ARBA" id="ARBA00022723"/>
    </source>
</evidence>
<dbReference type="InterPro" id="IPR037010">
    <property type="entry name" value="VitB12-dep_Met_synth_activ_sf"/>
</dbReference>
<dbReference type="SUPFAM" id="SSF51717">
    <property type="entry name" value="Dihydropteroate synthetase-like"/>
    <property type="match status" value="1"/>
</dbReference>
<keyword evidence="14 16" id="KW-0486">Methionine biosynthesis</keyword>
<comment type="similarity">
    <text evidence="4">Belongs to the vitamin-B12 dependent methionine synthase family.</text>
</comment>
<dbReference type="Gene3D" id="3.20.20.20">
    <property type="entry name" value="Dihydropteroate synthase-like"/>
    <property type="match status" value="1"/>
</dbReference>
<evidence type="ECO:0000256" key="3">
    <source>
        <dbReference type="ARBA" id="ARBA00005178"/>
    </source>
</evidence>
<keyword evidence="12" id="KW-0677">Repeat</keyword>
<evidence type="ECO:0000313" key="27">
    <source>
        <dbReference type="Proteomes" id="UP000591131"/>
    </source>
</evidence>
<dbReference type="SMART" id="SM01018">
    <property type="entry name" value="B12-binding_2"/>
    <property type="match status" value="1"/>
</dbReference>
<dbReference type="InterPro" id="IPR011822">
    <property type="entry name" value="MetH"/>
</dbReference>
<feature type="binding site" evidence="18">
    <location>
        <position position="1191"/>
    </location>
    <ligand>
        <name>S-adenosyl-L-methionine</name>
        <dbReference type="ChEBI" id="CHEBI:59789"/>
    </ligand>
</feature>
<dbReference type="SUPFAM" id="SSF52242">
    <property type="entry name" value="Cobalamin (vitamin B12)-binding domain"/>
    <property type="match status" value="1"/>
</dbReference>
<evidence type="ECO:0000256" key="13">
    <source>
        <dbReference type="ARBA" id="ARBA00022833"/>
    </source>
</evidence>
<keyword evidence="7 16" id="KW-0028">Amino-acid biosynthesis</keyword>
<proteinExistence type="inferred from homology"/>
<dbReference type="InterPro" id="IPR003759">
    <property type="entry name" value="Cbl-bd_cap"/>
</dbReference>
<dbReference type="Gene3D" id="3.20.20.330">
    <property type="entry name" value="Homocysteine-binding-like domain"/>
    <property type="match status" value="1"/>
</dbReference>
<evidence type="ECO:0000256" key="5">
    <source>
        <dbReference type="ARBA" id="ARBA00012032"/>
    </source>
</evidence>
<keyword evidence="10 16" id="KW-0949">S-adenosyl-L-methionine</keyword>
<keyword evidence="15 16" id="KW-0170">Cobalt</keyword>
<evidence type="ECO:0000256" key="15">
    <source>
        <dbReference type="ARBA" id="ARBA00023285"/>
    </source>
</evidence>
<dbReference type="PIRSF" id="PIRSF000381">
    <property type="entry name" value="MetH"/>
    <property type="match status" value="1"/>
</dbReference>
<dbReference type="Gene3D" id="1.10.288.10">
    <property type="entry name" value="Cobalamin-dependent Methionine Synthase, domain 2"/>
    <property type="match status" value="1"/>
</dbReference>
<evidence type="ECO:0000256" key="7">
    <source>
        <dbReference type="ARBA" id="ARBA00022605"/>
    </source>
</evidence>
<dbReference type="Pfam" id="PF02607">
    <property type="entry name" value="B12-binding_2"/>
    <property type="match status" value="1"/>
</dbReference>
<dbReference type="InterPro" id="IPR033706">
    <property type="entry name" value="Met_synthase_B12-bd"/>
</dbReference>
<dbReference type="FunFam" id="3.20.20.330:FF:000001">
    <property type="entry name" value="Methionine synthase"/>
    <property type="match status" value="1"/>
</dbReference>
<dbReference type="PROSITE" id="PS50974">
    <property type="entry name" value="ADOMET_ACTIVATION"/>
    <property type="match status" value="1"/>
</dbReference>
<dbReference type="SUPFAM" id="SSF47644">
    <property type="entry name" value="Methionine synthase domain"/>
    <property type="match status" value="1"/>
</dbReference>
<feature type="binding site" description="axial binding residue" evidence="17">
    <location>
        <position position="795"/>
    </location>
    <ligand>
        <name>methylcob(III)alamin</name>
        <dbReference type="ChEBI" id="CHEBI:28115"/>
    </ligand>
    <ligandPart>
        <name>Co</name>
        <dbReference type="ChEBI" id="CHEBI:27638"/>
    </ligandPart>
</feature>
<keyword evidence="9 16" id="KW-0808">Transferase</keyword>
<dbReference type="GO" id="GO:0008270">
    <property type="term" value="F:zinc ion binding"/>
    <property type="evidence" value="ECO:0007669"/>
    <property type="project" value="UniProtKB-UniRule"/>
</dbReference>
<feature type="domain" description="B12-binding N-terminal" evidence="25">
    <location>
        <begin position="674"/>
        <end position="769"/>
    </location>
</feature>
<feature type="region of interest" description="Disordered" evidence="20">
    <location>
        <begin position="1"/>
        <end position="22"/>
    </location>
</feature>
<dbReference type="SUPFAM" id="SSF82282">
    <property type="entry name" value="Homocysteine S-methyltransferase"/>
    <property type="match status" value="1"/>
</dbReference>
<evidence type="ECO:0000259" key="21">
    <source>
        <dbReference type="PROSITE" id="PS50970"/>
    </source>
</evidence>
<dbReference type="UniPathway" id="UPA00051">
    <property type="reaction ID" value="UER00081"/>
</dbReference>
<dbReference type="GO" id="GO:0008705">
    <property type="term" value="F:methionine synthase activity"/>
    <property type="evidence" value="ECO:0007669"/>
    <property type="project" value="UniProtKB-UniRule"/>
</dbReference>
<evidence type="ECO:0000256" key="10">
    <source>
        <dbReference type="ARBA" id="ARBA00022691"/>
    </source>
</evidence>
<comment type="cofactor">
    <cofactor evidence="2 16 17">
        <name>methylcob(III)alamin</name>
        <dbReference type="ChEBI" id="CHEBI:28115"/>
    </cofactor>
</comment>
<evidence type="ECO:0000256" key="9">
    <source>
        <dbReference type="ARBA" id="ARBA00022679"/>
    </source>
</evidence>
<dbReference type="InterPro" id="IPR036589">
    <property type="entry name" value="HCY_dom_sf"/>
</dbReference>
<dbReference type="GO" id="GO:0005829">
    <property type="term" value="C:cytosol"/>
    <property type="evidence" value="ECO:0007669"/>
    <property type="project" value="TreeGrafter"/>
</dbReference>
<feature type="binding site" evidence="18">
    <location>
        <position position="998"/>
    </location>
    <ligand>
        <name>S-adenosyl-L-methionine</name>
        <dbReference type="ChEBI" id="CHEBI:59789"/>
    </ligand>
</feature>
<comment type="function">
    <text evidence="16">Catalyzes the transfer of a methyl group from methyl-cobalamin to homocysteine, yielding enzyme-bound cob(I)alamin and methionine. Subsequently, remethylates the cofactor using methyltetrahydrofolate.</text>
</comment>
<dbReference type="PROSITE" id="PS50972">
    <property type="entry name" value="PTERIN_BINDING"/>
    <property type="match status" value="1"/>
</dbReference>
<dbReference type="Proteomes" id="UP000591131">
    <property type="component" value="Unassembled WGS sequence"/>
</dbReference>
<dbReference type="PANTHER" id="PTHR45833:SF1">
    <property type="entry name" value="METHIONINE SYNTHASE"/>
    <property type="match status" value="1"/>
</dbReference>
<accession>A0A7J6LPF9</accession>
<dbReference type="Gene3D" id="3.40.50.280">
    <property type="entry name" value="Cobalamin-binding domain"/>
    <property type="match status" value="1"/>
</dbReference>
<dbReference type="NCBIfam" id="TIGR02082">
    <property type="entry name" value="metH"/>
    <property type="match status" value="1"/>
</dbReference>
<dbReference type="FunFam" id="1.10.1240.10:FF:000001">
    <property type="entry name" value="Methionine synthase"/>
    <property type="match status" value="1"/>
</dbReference>
<dbReference type="GO" id="GO:0031419">
    <property type="term" value="F:cobalamin binding"/>
    <property type="evidence" value="ECO:0007669"/>
    <property type="project" value="UniProtKB-UniRule"/>
</dbReference>
<feature type="binding site" evidence="17 19">
    <location>
        <position position="265"/>
    </location>
    <ligand>
        <name>Zn(2+)</name>
        <dbReference type="ChEBI" id="CHEBI:29105"/>
    </ligand>
</feature>
<dbReference type="Gene3D" id="1.10.1240.10">
    <property type="entry name" value="Methionine synthase domain"/>
    <property type="match status" value="1"/>
</dbReference>
<organism evidence="26 27">
    <name type="scientific">Perkinsus chesapeaki</name>
    <name type="common">Clam parasite</name>
    <name type="synonym">Perkinsus andrewsi</name>
    <dbReference type="NCBI Taxonomy" id="330153"/>
    <lineage>
        <taxon>Eukaryota</taxon>
        <taxon>Sar</taxon>
        <taxon>Alveolata</taxon>
        <taxon>Perkinsozoa</taxon>
        <taxon>Perkinsea</taxon>
        <taxon>Perkinsida</taxon>
        <taxon>Perkinsidae</taxon>
        <taxon>Perkinsus</taxon>
    </lineage>
</organism>
<evidence type="ECO:0000256" key="12">
    <source>
        <dbReference type="ARBA" id="ARBA00022737"/>
    </source>
</evidence>
<comment type="catalytic activity">
    <reaction evidence="16">
        <text>(6S)-5-methyl-5,6,7,8-tetrahydrofolate + L-homocysteine = (6S)-5,6,7,8-tetrahydrofolate + L-methionine</text>
        <dbReference type="Rhea" id="RHEA:11172"/>
        <dbReference type="ChEBI" id="CHEBI:18608"/>
        <dbReference type="ChEBI" id="CHEBI:57453"/>
        <dbReference type="ChEBI" id="CHEBI:57844"/>
        <dbReference type="ChEBI" id="CHEBI:58199"/>
        <dbReference type="EC" id="2.1.1.13"/>
    </reaction>
</comment>
<feature type="binding site" evidence="17 19">
    <location>
        <position position="328"/>
    </location>
    <ligand>
        <name>Zn(2+)</name>
        <dbReference type="ChEBI" id="CHEBI:29105"/>
    </ligand>
</feature>
<dbReference type="InterPro" id="IPR011005">
    <property type="entry name" value="Dihydropteroate_synth-like_sf"/>
</dbReference>
<dbReference type="InterPro" id="IPR000489">
    <property type="entry name" value="Pterin-binding_dom"/>
</dbReference>
<comment type="caution">
    <text evidence="26">The sequence shown here is derived from an EMBL/GenBank/DDBJ whole genome shotgun (WGS) entry which is preliminary data.</text>
</comment>
<comment type="domain">
    <text evidence="16">Modular enzyme with four functionally distinct domains. The isolated Hcy-binding domain catalyzes methyl transfer from free methylcobalamin to homocysteine. The Hcy-binding domain in association with the pterin-binding domain catalyzes the methylation of cob(I)alamin by methyltetrahydrofolate and the methylation of homocysteine. The B12-binding domain binds the cofactor. The AdoMet activation domain binds S-adenosyl-L-methionine. Under aerobic conditions cob(I)alamin can be converted to inactive cob(II)alamin. Reductive methylation by S-adenosyl-L-methionine and flavodoxin regenerates methylcobalamin.</text>
</comment>
<feature type="binding site" evidence="18">
    <location>
        <position position="840"/>
    </location>
    <ligand>
        <name>methylcob(III)alamin</name>
        <dbReference type="ChEBI" id="CHEBI:28115"/>
    </ligand>
</feature>
<feature type="domain" description="Hcy-binding" evidence="21">
    <location>
        <begin position="22"/>
        <end position="343"/>
    </location>
</feature>
<feature type="binding site" evidence="18">
    <location>
        <position position="844"/>
    </location>
    <ligand>
        <name>methylcob(III)alamin</name>
        <dbReference type="ChEBI" id="CHEBI:28115"/>
    </ligand>
</feature>
<comment type="cofactor">
    <cofactor evidence="1 16 19">
        <name>Zn(2+)</name>
        <dbReference type="ChEBI" id="CHEBI:29105"/>
    </cofactor>
</comment>
<dbReference type="InterPro" id="IPR036724">
    <property type="entry name" value="Cobalamin-bd_sf"/>
</dbReference>
<dbReference type="CDD" id="cd00740">
    <property type="entry name" value="MeTr"/>
    <property type="match status" value="1"/>
</dbReference>
<dbReference type="InterPro" id="IPR004223">
    <property type="entry name" value="VitB12-dep_Met_synth_activ_dom"/>
</dbReference>
<keyword evidence="27" id="KW-1185">Reference proteome</keyword>
<name>A0A7J6LPF9_PERCH</name>
<dbReference type="GO" id="GO:0032259">
    <property type="term" value="P:methylation"/>
    <property type="evidence" value="ECO:0007669"/>
    <property type="project" value="UniProtKB-KW"/>
</dbReference>
<evidence type="ECO:0000256" key="19">
    <source>
        <dbReference type="PROSITE-ProRule" id="PRU00333"/>
    </source>
</evidence>
<feature type="binding site" evidence="18">
    <location>
        <position position="719"/>
    </location>
    <ligand>
        <name>methylcob(III)alamin</name>
        <dbReference type="ChEBI" id="CHEBI:28115"/>
    </ligand>
</feature>
<keyword evidence="11 16" id="KW-0479">Metal-binding</keyword>
<protein>
    <recommendedName>
        <fullName evidence="5 16">Methionine synthase</fullName>
        <ecNumber evidence="5 16">2.1.1.13</ecNumber>
    </recommendedName>
    <alternativeName>
        <fullName evidence="16">5-methyltetrahydrofolate--homocysteine methyltransferase</fullName>
    </alternativeName>
</protein>
<evidence type="ECO:0000256" key="14">
    <source>
        <dbReference type="ARBA" id="ARBA00023167"/>
    </source>
</evidence>
<dbReference type="PANTHER" id="PTHR45833">
    <property type="entry name" value="METHIONINE SYNTHASE"/>
    <property type="match status" value="1"/>
</dbReference>
<keyword evidence="13 16" id="KW-0862">Zinc</keyword>
<feature type="binding site" evidence="18">
    <location>
        <position position="909"/>
    </location>
    <ligand>
        <name>methylcob(III)alamin</name>
        <dbReference type="ChEBI" id="CHEBI:28115"/>
    </ligand>
</feature>
<feature type="domain" description="B12-binding" evidence="24">
    <location>
        <begin position="782"/>
        <end position="930"/>
    </location>
</feature>
<evidence type="ECO:0000256" key="17">
    <source>
        <dbReference type="PIRSR" id="PIRSR000381-1"/>
    </source>
</evidence>
<feature type="binding site" evidence="18">
    <location>
        <begin position="792"/>
        <end position="796"/>
    </location>
    <ligand>
        <name>methylcob(III)alamin</name>
        <dbReference type="ChEBI" id="CHEBI:28115"/>
    </ligand>
</feature>
<reference evidence="26 27" key="1">
    <citation type="submission" date="2020-04" db="EMBL/GenBank/DDBJ databases">
        <title>Perkinsus chesapeaki whole genome sequence.</title>
        <authorList>
            <person name="Bogema D.R."/>
        </authorList>
    </citation>
    <scope>NUCLEOTIDE SEQUENCE [LARGE SCALE GENOMIC DNA]</scope>
    <source>
        <strain evidence="26">ATCC PRA-425</strain>
    </source>
</reference>